<protein>
    <submittedName>
        <fullName evidence="2">Perlucin</fullName>
    </submittedName>
</protein>
<dbReference type="Gene3D" id="3.10.100.10">
    <property type="entry name" value="Mannose-Binding Protein A, subunit A"/>
    <property type="match status" value="1"/>
</dbReference>
<dbReference type="SUPFAM" id="SSF56436">
    <property type="entry name" value="C-type lectin-like"/>
    <property type="match status" value="1"/>
</dbReference>
<dbReference type="PANTHER" id="PTHR22801:SF63">
    <property type="entry name" value="C-TYPE LECTIN DOMAIN-CONTAINING PROTEIN"/>
    <property type="match status" value="1"/>
</dbReference>
<dbReference type="EMBL" id="LJIJ01000190">
    <property type="protein sequence ID" value="ODN00705.1"/>
    <property type="molecule type" value="Genomic_DNA"/>
</dbReference>
<sequence>MTWGDAHAACEMFCSALAYVEKVEEAKKLGRALKDLMKDHNFVPDDYLTPAAEKKYEYGLDRRYWIGLSDIDTEGTWMWVGKNIKLNYDLWYPAQPDHLPNGTKKPNTVLEHCVVYWYPVFYAKIKEDFPTWNDEPCTNKHYAICDSPRSAAKVGRPCFTI</sequence>
<proteinExistence type="predicted"/>
<gene>
    <name evidence="2" type="ORF">Ocin01_05961</name>
</gene>
<evidence type="ECO:0000259" key="1">
    <source>
        <dbReference type="PROSITE" id="PS50041"/>
    </source>
</evidence>
<dbReference type="OrthoDB" id="7647695at2759"/>
<dbReference type="SMART" id="SM00034">
    <property type="entry name" value="CLECT"/>
    <property type="match status" value="1"/>
</dbReference>
<dbReference type="Proteomes" id="UP000094527">
    <property type="component" value="Unassembled WGS sequence"/>
</dbReference>
<keyword evidence="3" id="KW-1185">Reference proteome</keyword>
<dbReference type="InterPro" id="IPR016187">
    <property type="entry name" value="CTDL_fold"/>
</dbReference>
<accession>A0A1D2N6J6</accession>
<comment type="caution">
    <text evidence="2">The sequence shown here is derived from an EMBL/GenBank/DDBJ whole genome shotgun (WGS) entry which is preliminary data.</text>
</comment>
<dbReference type="Pfam" id="PF00059">
    <property type="entry name" value="Lectin_C"/>
    <property type="match status" value="1"/>
</dbReference>
<dbReference type="InterPro" id="IPR050801">
    <property type="entry name" value="Ca-Dep_Lectins_ImmuneDev"/>
</dbReference>
<dbReference type="AlphaFoldDB" id="A0A1D2N6J6"/>
<organism evidence="2 3">
    <name type="scientific">Orchesella cincta</name>
    <name type="common">Springtail</name>
    <name type="synonym">Podura cincta</name>
    <dbReference type="NCBI Taxonomy" id="48709"/>
    <lineage>
        <taxon>Eukaryota</taxon>
        <taxon>Metazoa</taxon>
        <taxon>Ecdysozoa</taxon>
        <taxon>Arthropoda</taxon>
        <taxon>Hexapoda</taxon>
        <taxon>Collembola</taxon>
        <taxon>Entomobryomorpha</taxon>
        <taxon>Entomobryoidea</taxon>
        <taxon>Orchesellidae</taxon>
        <taxon>Orchesellinae</taxon>
        <taxon>Orchesella</taxon>
    </lineage>
</organism>
<dbReference type="InterPro" id="IPR016186">
    <property type="entry name" value="C-type_lectin-like/link_sf"/>
</dbReference>
<dbReference type="PROSITE" id="PS50041">
    <property type="entry name" value="C_TYPE_LECTIN_2"/>
    <property type="match status" value="1"/>
</dbReference>
<name>A0A1D2N6J6_ORCCI</name>
<dbReference type="PANTHER" id="PTHR22801">
    <property type="entry name" value="LITHOSTATHINE"/>
    <property type="match status" value="1"/>
</dbReference>
<feature type="domain" description="C-type lectin" evidence="1">
    <location>
        <begin position="1"/>
        <end position="146"/>
    </location>
</feature>
<dbReference type="CDD" id="cd00037">
    <property type="entry name" value="CLECT"/>
    <property type="match status" value="1"/>
</dbReference>
<evidence type="ECO:0000313" key="3">
    <source>
        <dbReference type="Proteomes" id="UP000094527"/>
    </source>
</evidence>
<evidence type="ECO:0000313" key="2">
    <source>
        <dbReference type="EMBL" id="ODN00705.1"/>
    </source>
</evidence>
<dbReference type="InterPro" id="IPR001304">
    <property type="entry name" value="C-type_lectin-like"/>
</dbReference>
<reference evidence="2 3" key="1">
    <citation type="journal article" date="2016" name="Genome Biol. Evol.">
        <title>Gene Family Evolution Reflects Adaptation to Soil Environmental Stressors in the Genome of the Collembolan Orchesella cincta.</title>
        <authorList>
            <person name="Faddeeva-Vakhrusheva A."/>
            <person name="Derks M.F."/>
            <person name="Anvar S.Y."/>
            <person name="Agamennone V."/>
            <person name="Suring W."/>
            <person name="Smit S."/>
            <person name="van Straalen N.M."/>
            <person name="Roelofs D."/>
        </authorList>
    </citation>
    <scope>NUCLEOTIDE SEQUENCE [LARGE SCALE GENOMIC DNA]</scope>
    <source>
        <tissue evidence="2">Mixed pool</tissue>
    </source>
</reference>